<proteinExistence type="predicted"/>
<reference evidence="2" key="1">
    <citation type="journal article" date="2020" name="Nat. Commun.">
        <title>Genome sequence of the cluster root forming white lupin.</title>
        <authorList>
            <person name="Hufnagel B."/>
            <person name="Marques A."/>
            <person name="Soriano A."/>
            <person name="Marques L."/>
            <person name="Divol F."/>
            <person name="Doumas P."/>
            <person name="Sallet E."/>
            <person name="Mancinotti D."/>
            <person name="Carrere S."/>
            <person name="Marande W."/>
            <person name="Arribat S."/>
            <person name="Keller J."/>
            <person name="Huneau C."/>
            <person name="Blein T."/>
            <person name="Aime D."/>
            <person name="Laguerre M."/>
            <person name="Taylor J."/>
            <person name="Schubert V."/>
            <person name="Nelson M."/>
            <person name="Geu-Flores F."/>
            <person name="Crespi M."/>
            <person name="Gallardo-Guerrero K."/>
            <person name="Delaux P.-M."/>
            <person name="Salse J."/>
            <person name="Berges H."/>
            <person name="Guyot R."/>
            <person name="Gouzy J."/>
            <person name="Peret B."/>
        </authorList>
    </citation>
    <scope>NUCLEOTIDE SEQUENCE [LARGE SCALE GENOMIC DNA]</scope>
    <source>
        <strain evidence="2">cv. Amiga</strain>
    </source>
</reference>
<name>A0A6A4R7R4_LUPAL</name>
<protein>
    <submittedName>
        <fullName evidence="1">Putative leucine-rich repeat domain, L domain-containing protein</fullName>
    </submittedName>
</protein>
<evidence type="ECO:0000313" key="1">
    <source>
        <dbReference type="EMBL" id="KAE9621324.1"/>
    </source>
</evidence>
<comment type="caution">
    <text evidence="1">The sequence shown here is derived from an EMBL/GenBank/DDBJ whole genome shotgun (WGS) entry which is preliminary data.</text>
</comment>
<dbReference type="EMBL" id="WOCE01000001">
    <property type="protein sequence ID" value="KAE9621324.1"/>
    <property type="molecule type" value="Genomic_DNA"/>
</dbReference>
<sequence>MPSDLLIYGKLQRYKIMVGDGWTEYSETSRTLKFKPSSTTTTSLDVGIKMLLEGVEDLSLAEVKGVRNVFPELNGEGFPLLKHLLVENCDEILYIIDSTKCLLPSRSFLCLETLLICHLINLEKICCGQFPIIANLSSFSMARDLTKLLHIDIYNCKFLTNVIVEQEEECEDNEQIKFKI</sequence>
<organism evidence="1 2">
    <name type="scientific">Lupinus albus</name>
    <name type="common">White lupine</name>
    <name type="synonym">Lupinus termis</name>
    <dbReference type="NCBI Taxonomy" id="3870"/>
    <lineage>
        <taxon>Eukaryota</taxon>
        <taxon>Viridiplantae</taxon>
        <taxon>Streptophyta</taxon>
        <taxon>Embryophyta</taxon>
        <taxon>Tracheophyta</taxon>
        <taxon>Spermatophyta</taxon>
        <taxon>Magnoliopsida</taxon>
        <taxon>eudicotyledons</taxon>
        <taxon>Gunneridae</taxon>
        <taxon>Pentapetalae</taxon>
        <taxon>rosids</taxon>
        <taxon>fabids</taxon>
        <taxon>Fabales</taxon>
        <taxon>Fabaceae</taxon>
        <taxon>Papilionoideae</taxon>
        <taxon>50 kb inversion clade</taxon>
        <taxon>genistoids sensu lato</taxon>
        <taxon>core genistoids</taxon>
        <taxon>Genisteae</taxon>
        <taxon>Lupinus</taxon>
    </lineage>
</organism>
<gene>
    <name evidence="1" type="ORF">Lalb_Chr01g0012501</name>
</gene>
<dbReference type="AlphaFoldDB" id="A0A6A4R7R4"/>
<dbReference type="OrthoDB" id="1579323at2759"/>
<dbReference type="Proteomes" id="UP000447434">
    <property type="component" value="Chromosome 1"/>
</dbReference>
<keyword evidence="2" id="KW-1185">Reference proteome</keyword>
<accession>A0A6A4R7R4</accession>
<evidence type="ECO:0000313" key="2">
    <source>
        <dbReference type="Proteomes" id="UP000447434"/>
    </source>
</evidence>